<feature type="transmembrane region" description="Helical" evidence="8">
    <location>
        <begin position="277"/>
        <end position="304"/>
    </location>
</feature>
<feature type="transmembrane region" description="Helical" evidence="8">
    <location>
        <begin position="334"/>
        <end position="362"/>
    </location>
</feature>
<dbReference type="InterPro" id="IPR002293">
    <property type="entry name" value="AA/rel_permease1"/>
</dbReference>
<feature type="region of interest" description="Disordered" evidence="7">
    <location>
        <begin position="1176"/>
        <end position="1195"/>
    </location>
</feature>
<dbReference type="EMBL" id="JAYKXP010000039">
    <property type="protein sequence ID" value="KAK7039200.1"/>
    <property type="molecule type" value="Genomic_DNA"/>
</dbReference>
<dbReference type="Pfam" id="PF13520">
    <property type="entry name" value="AA_permease_2"/>
    <property type="match status" value="1"/>
</dbReference>
<evidence type="ECO:0000256" key="7">
    <source>
        <dbReference type="SAM" id="MobiDB-lite"/>
    </source>
</evidence>
<feature type="transmembrane region" description="Helical" evidence="8">
    <location>
        <begin position="75"/>
        <end position="96"/>
    </location>
</feature>
<feature type="compositionally biased region" description="Low complexity" evidence="7">
    <location>
        <begin position="1579"/>
        <end position="1593"/>
    </location>
</feature>
<proteinExistence type="predicted"/>
<dbReference type="Gene3D" id="1.20.1740.10">
    <property type="entry name" value="Amino acid/polyamine transporter I"/>
    <property type="match status" value="1"/>
</dbReference>
<feature type="region of interest" description="Disordered" evidence="7">
    <location>
        <begin position="689"/>
        <end position="766"/>
    </location>
</feature>
<evidence type="ECO:0000256" key="1">
    <source>
        <dbReference type="ARBA" id="ARBA00004141"/>
    </source>
</evidence>
<keyword evidence="5 8" id="KW-0472">Membrane</keyword>
<evidence type="ECO:0008006" key="11">
    <source>
        <dbReference type="Google" id="ProtNLM"/>
    </source>
</evidence>
<keyword evidence="3 8" id="KW-0812">Transmembrane</keyword>
<feature type="compositionally biased region" description="Low complexity" evidence="7">
    <location>
        <begin position="1621"/>
        <end position="1635"/>
    </location>
</feature>
<feature type="transmembrane region" description="Helical" evidence="8">
    <location>
        <begin position="383"/>
        <end position="401"/>
    </location>
</feature>
<feature type="region of interest" description="Disordered" evidence="7">
    <location>
        <begin position="788"/>
        <end position="835"/>
    </location>
</feature>
<feature type="coiled-coil region" evidence="6">
    <location>
        <begin position="1372"/>
        <end position="1423"/>
    </location>
</feature>
<feature type="coiled-coil region" evidence="6">
    <location>
        <begin position="1477"/>
        <end position="1511"/>
    </location>
</feature>
<dbReference type="SUPFAM" id="SSF57997">
    <property type="entry name" value="Tropomyosin"/>
    <property type="match status" value="1"/>
</dbReference>
<keyword evidence="6" id="KW-0175">Coiled coil</keyword>
<name>A0AAW0CGI3_9AGAR</name>
<evidence type="ECO:0000256" key="6">
    <source>
        <dbReference type="SAM" id="Coils"/>
    </source>
</evidence>
<evidence type="ECO:0000313" key="10">
    <source>
        <dbReference type="Proteomes" id="UP001383192"/>
    </source>
</evidence>
<feature type="compositionally biased region" description="Basic and acidic residues" evidence="7">
    <location>
        <begin position="1180"/>
        <end position="1195"/>
    </location>
</feature>
<feature type="compositionally biased region" description="Basic and acidic residues" evidence="7">
    <location>
        <begin position="817"/>
        <end position="830"/>
    </location>
</feature>
<dbReference type="PANTHER" id="PTHR45649">
    <property type="entry name" value="AMINO-ACID PERMEASE BAT1"/>
    <property type="match status" value="1"/>
</dbReference>
<protein>
    <recommendedName>
        <fullName evidence="11">Amino acid permease</fullName>
    </recommendedName>
</protein>
<feature type="region of interest" description="Disordered" evidence="7">
    <location>
        <begin position="1558"/>
        <end position="1743"/>
    </location>
</feature>
<dbReference type="Gene3D" id="1.10.287.1490">
    <property type="match status" value="1"/>
</dbReference>
<evidence type="ECO:0000256" key="2">
    <source>
        <dbReference type="ARBA" id="ARBA00022448"/>
    </source>
</evidence>
<evidence type="ECO:0000313" key="9">
    <source>
        <dbReference type="EMBL" id="KAK7039200.1"/>
    </source>
</evidence>
<keyword evidence="4 8" id="KW-1133">Transmembrane helix</keyword>
<feature type="region of interest" description="Disordered" evidence="7">
    <location>
        <begin position="877"/>
        <end position="913"/>
    </location>
</feature>
<feature type="transmembrane region" description="Helical" evidence="8">
    <location>
        <begin position="117"/>
        <end position="135"/>
    </location>
</feature>
<feature type="region of interest" description="Disordered" evidence="7">
    <location>
        <begin position="535"/>
        <end position="675"/>
    </location>
</feature>
<feature type="transmembrane region" description="Helical" evidence="8">
    <location>
        <begin position="166"/>
        <end position="184"/>
    </location>
</feature>
<feature type="compositionally biased region" description="Polar residues" evidence="7">
    <location>
        <begin position="1653"/>
        <end position="1663"/>
    </location>
</feature>
<comment type="caution">
    <text evidence="9">The sequence shown here is derived from an EMBL/GenBank/DDBJ whole genome shotgun (WGS) entry which is preliminary data.</text>
</comment>
<keyword evidence="2" id="KW-0813">Transport</keyword>
<dbReference type="PANTHER" id="PTHR45649:SF9">
    <property type="entry name" value="AMINO-ACID PERMEASE 2"/>
    <property type="match status" value="1"/>
</dbReference>
<gene>
    <name evidence="9" type="ORF">VNI00_010105</name>
</gene>
<dbReference type="Proteomes" id="UP001383192">
    <property type="component" value="Unassembled WGS sequence"/>
</dbReference>
<keyword evidence="10" id="KW-1185">Reference proteome</keyword>
<feature type="transmembrane region" description="Helical" evidence="8">
    <location>
        <begin position="407"/>
        <end position="430"/>
    </location>
</feature>
<feature type="transmembrane region" description="Helical" evidence="8">
    <location>
        <begin position="35"/>
        <end position="55"/>
    </location>
</feature>
<feature type="compositionally biased region" description="Low complexity" evidence="7">
    <location>
        <begin position="883"/>
        <end position="913"/>
    </location>
</feature>
<feature type="compositionally biased region" description="Basic residues" evidence="7">
    <location>
        <begin position="551"/>
        <end position="561"/>
    </location>
</feature>
<feature type="compositionally biased region" description="Polar residues" evidence="7">
    <location>
        <begin position="720"/>
        <end position="729"/>
    </location>
</feature>
<feature type="compositionally biased region" description="Polar residues" evidence="7">
    <location>
        <begin position="757"/>
        <end position="766"/>
    </location>
</feature>
<feature type="transmembrane region" description="Helical" evidence="8">
    <location>
        <begin position="486"/>
        <end position="503"/>
    </location>
</feature>
<dbReference type="GO" id="GO:0022857">
    <property type="term" value="F:transmembrane transporter activity"/>
    <property type="evidence" value="ECO:0007669"/>
    <property type="project" value="InterPro"/>
</dbReference>
<feature type="transmembrane region" description="Helical" evidence="8">
    <location>
        <begin position="196"/>
        <end position="214"/>
    </location>
</feature>
<accession>A0AAW0CGI3</accession>
<sequence>MAPYDSESNSMSTGIDEDDKELVALGYVPSFKREFSNLATISFAFSIMGLCSSISTTFNTPLTLGGPASVTWCWILGASMCFTLGASIAEIVSAYPTCGGLYTASAQLTPKKHRARVGWLVGWLNILGQIAGVSSTEFGLSNMIWAAVVVGKARPGGNYEVTQPKVVGLFIGLLAVHGLLNSLATRWLARMSASFVFVNLGATFLIIIVLLATTPRSEMHPASYVFGSAGLINQTGLDGNPGWNNGLAFLFGLLSVQWTMTDYDATAHISEEVKRAAYAAPSAIFIAVVGTGLIGWLFNIILVLCSGPLENLPGPSGNAVLEIMYLRMGRTGALILWVFVCLTAFFVVQTALQAVSRTVYAFSRDHGLPDRGYFGENSSITHTPIRAIVLCTVVSILPGLLDLASPIAANAIFSLTAMALDLSYIVPIFCRRVFQDHPDVMFKPGPFYMGSGWLGASANWICILWTVFVCVIFAFPTVLPVTPENMNYASVITIGVMVLALFGHRNDDQDSLAGSSKGEVIGHVLEQHPNLSVFHPESESHIPMDGPPSPSKRKNILKRISKGPEESLRAPSPAPSKLSIGRGKKPKLPLPFSDNRRATPEPSPLSPTESTRRPSQDALRSTPATNGPFGSLRSRRSIDMLAQANDANNALSPGGAGSVRSILREPNTPGTGRNVRFFSRDAYKVMTPEQSSADIDYQPISAPAPATPMKDDPPSVVTRAASSPKNSRPTIAEVFTPLHSESNVLPIPPKDEPMSMDMSQAPPNISNVLDLSQDLQLPALPPGLGFDIDFDSAVEPPMSEDDKPPASGVVMTSTPYRDTRKAKGKEREVILEEEPFQLDGVDESIFHFKEKSPKSSSGLHGRSQSLSMGHSAYFSMADDSRSSRSSAVPSLASDVKTFSTDSPSQSSIRSRSRALSDTVFHSVLRGSPAKPPVEADINDESSSDVLVYSAKSPDPDPFSANARTYYTPQTMIPTTPPRGAPTHVRKTSKEDSLIVSLQTQLALQTELCGQYETDLRARDELVELLSKKMSEIEKEEMKRKGVLRAWKKKVQELERACRLLEEEVEGSRQESMERSLMDEASGEALRMLHRQIANLEREKGDMSRREDALREEVETLEDLVRERSEDILNLKDRLWKQNESQRELQEGIRQANEQMEMLGNTSIGLIDEEELRRQMAGAEQKNEEEKERHKEAEAEWEKQRTDLILTAENAKAEKISLEGEVELLKQQLKSRDDEFTTLKSELEAQWGHSEKASDKIDVLAMEKDAIENERHALELERNALRQEVQTLEADKAALQERWQTLENEKGELEKECQDLNGALEELQERMEGMEIDFNDSENRRNELEQQIEEFWQTKQYLEEQVQSGKESVRYGREQAETMAQKLEEREARLAELEMERRFNQDNIARLEKNLSQRDQEISDLTNRVVSQEKELEKVGEIIAKMSRDHTRVVNEMTRDLQSRTTSESGAKSELEALLRRQGEANVELKTSRDKLANLEQEAERLRRQVHTLQQDSADKDLKIVQLTRQHDQDKEDINGMNIALDSKQQELDYIKRKLTTRAGPVSTPAPSKVGLQRRDSAMSSTPSVSRPPSVISDSGRESVASNKERKLSLETPVKIPALAKSTRANATSSLSASTSKPKPGTMGPPSAPANRPSVGTPTPTQRVSSLSRSSSATPTVARKELPASLQHRRTSSTLVDAGRVRAATAKGSALSRESSASDMSEKDEKENVSVQSKRRATMIPTPA</sequence>
<organism evidence="9 10">
    <name type="scientific">Paramarasmius palmivorus</name>
    <dbReference type="NCBI Taxonomy" id="297713"/>
    <lineage>
        <taxon>Eukaryota</taxon>
        <taxon>Fungi</taxon>
        <taxon>Dikarya</taxon>
        <taxon>Basidiomycota</taxon>
        <taxon>Agaricomycotina</taxon>
        <taxon>Agaricomycetes</taxon>
        <taxon>Agaricomycetidae</taxon>
        <taxon>Agaricales</taxon>
        <taxon>Marasmiineae</taxon>
        <taxon>Marasmiaceae</taxon>
        <taxon>Paramarasmius</taxon>
    </lineage>
</organism>
<evidence type="ECO:0000256" key="3">
    <source>
        <dbReference type="ARBA" id="ARBA00022692"/>
    </source>
</evidence>
<dbReference type="GO" id="GO:0016020">
    <property type="term" value="C:membrane"/>
    <property type="evidence" value="ECO:0007669"/>
    <property type="project" value="UniProtKB-SubCell"/>
</dbReference>
<evidence type="ECO:0000256" key="8">
    <source>
        <dbReference type="SAM" id="Phobius"/>
    </source>
</evidence>
<reference evidence="9 10" key="1">
    <citation type="submission" date="2024-01" db="EMBL/GenBank/DDBJ databases">
        <title>A draft genome for a cacao thread blight-causing isolate of Paramarasmius palmivorus.</title>
        <authorList>
            <person name="Baruah I.K."/>
            <person name="Bukari Y."/>
            <person name="Amoako-Attah I."/>
            <person name="Meinhardt L.W."/>
            <person name="Bailey B.A."/>
            <person name="Cohen S.P."/>
        </authorList>
    </citation>
    <scope>NUCLEOTIDE SEQUENCE [LARGE SCALE GENOMIC DNA]</scope>
    <source>
        <strain evidence="9 10">GH-12</strain>
    </source>
</reference>
<comment type="subcellular location">
    <subcellularLocation>
        <location evidence="1">Membrane</location>
        <topology evidence="1">Multi-pass membrane protein</topology>
    </subcellularLocation>
</comment>
<feature type="transmembrane region" description="Helical" evidence="8">
    <location>
        <begin position="451"/>
        <end position="474"/>
    </location>
</feature>
<evidence type="ECO:0000256" key="4">
    <source>
        <dbReference type="ARBA" id="ARBA00022989"/>
    </source>
</evidence>
<evidence type="ECO:0000256" key="5">
    <source>
        <dbReference type="ARBA" id="ARBA00023136"/>
    </source>
</evidence>